<dbReference type="Proteomes" id="UP001193748">
    <property type="component" value="Unassembled WGS sequence"/>
</dbReference>
<dbReference type="RefSeq" id="WP_173711899.1">
    <property type="nucleotide sequence ID" value="NZ_JABSWW010000001.1"/>
</dbReference>
<dbReference type="InterPro" id="IPR037883">
    <property type="entry name" value="Knr4/Smi1-like_sf"/>
</dbReference>
<gene>
    <name evidence="1" type="ORF">B0H41_004970</name>
</gene>
<proteinExistence type="predicted"/>
<dbReference type="AlphaFoldDB" id="A0AAX0B809"/>
<comment type="caution">
    <text evidence="1">The sequence shown here is derived from an EMBL/GenBank/DDBJ whole genome shotgun (WGS) entry which is preliminary data.</text>
</comment>
<dbReference type="EMBL" id="JABSWW010000001">
    <property type="protein sequence ID" value="NRT91291.1"/>
    <property type="molecule type" value="Genomic_DNA"/>
</dbReference>
<evidence type="ECO:0000313" key="1">
    <source>
        <dbReference type="EMBL" id="NRT91291.1"/>
    </source>
</evidence>
<protein>
    <recommendedName>
        <fullName evidence="3">Knr4/Smi1-like domain-containing protein</fullName>
    </recommendedName>
</protein>
<dbReference type="SUPFAM" id="SSF160631">
    <property type="entry name" value="SMI1/KNR4-like"/>
    <property type="match status" value="1"/>
</dbReference>
<organism evidence="1 2">
    <name type="scientific">Clostridium beijerinckii</name>
    <name type="common">Clostridium MP</name>
    <dbReference type="NCBI Taxonomy" id="1520"/>
    <lineage>
        <taxon>Bacteria</taxon>
        <taxon>Bacillati</taxon>
        <taxon>Bacillota</taxon>
        <taxon>Clostridia</taxon>
        <taxon>Eubacteriales</taxon>
        <taxon>Clostridiaceae</taxon>
        <taxon>Clostridium</taxon>
    </lineage>
</organism>
<reference evidence="1" key="2">
    <citation type="journal article" date="2022" name="Nat. Biotechnol.">
        <title>Carbon-negative production of acetone and isopropanol by gas fermentation at industrial pilot scale.</title>
        <authorList>
            <person name="Liew F.E."/>
            <person name="Nogle R."/>
            <person name="Abdalla T."/>
            <person name="Rasor B.J."/>
            <person name="Canter C."/>
            <person name="Jensen R.O."/>
            <person name="Wang L."/>
            <person name="Strutz J."/>
            <person name="Chirania P."/>
            <person name="De Tissera S."/>
            <person name="Mueller A.P."/>
            <person name="Ruan Z."/>
            <person name="Gao A."/>
            <person name="Tran L."/>
            <person name="Engle N.L."/>
            <person name="Bromley J.C."/>
            <person name="Daniell J."/>
            <person name="Conrado R."/>
            <person name="Tschaplinski T.J."/>
            <person name="Giannone R.J."/>
            <person name="Hettich R.L."/>
            <person name="Karim A.S."/>
            <person name="Simpson S.D."/>
            <person name="Brown S.D."/>
            <person name="Leang C."/>
            <person name="Jewett M.C."/>
            <person name="Kopke M."/>
        </authorList>
    </citation>
    <scope>NUCLEOTIDE SEQUENCE</scope>
    <source>
        <strain evidence="1">DJ080</strain>
    </source>
</reference>
<accession>A0AAX0B809</accession>
<sequence>MEENIKSYFETLAKKYENEVSLTTPNIENGNLQQVPDALHQLYKLTSSAKLPFGEIYSIEEVLKQSERSPFKPNWFVFGRDKYFSFWLCSFIEDEEGLSFTYWDHESGNEIDGAVWSDIVSFLEEIQSNYEDYINER</sequence>
<evidence type="ECO:0008006" key="3">
    <source>
        <dbReference type="Google" id="ProtNLM"/>
    </source>
</evidence>
<name>A0AAX0B809_CLOBE</name>
<reference evidence="1" key="1">
    <citation type="submission" date="2020-05" db="EMBL/GenBank/DDBJ databases">
        <authorList>
            <person name="Brown S."/>
            <person name="Huntemann M."/>
            <person name="Clum A."/>
            <person name="Spunde A."/>
            <person name="Palaniappan K."/>
            <person name="Ritter S."/>
            <person name="Mikhailova N."/>
            <person name="Chen I.-M."/>
            <person name="Stamatis D."/>
            <person name="Reddy T."/>
            <person name="O'Malley R."/>
            <person name="Daum C."/>
            <person name="Shapiro N."/>
            <person name="Ivanova N."/>
            <person name="Kyrpides N."/>
            <person name="Woyke T."/>
        </authorList>
    </citation>
    <scope>NUCLEOTIDE SEQUENCE</scope>
    <source>
        <strain evidence="1">DJ080</strain>
    </source>
</reference>
<evidence type="ECO:0000313" key="2">
    <source>
        <dbReference type="Proteomes" id="UP001193748"/>
    </source>
</evidence>